<comment type="caution">
    <text evidence="1">The sequence shown here is derived from an EMBL/GenBank/DDBJ whole genome shotgun (WGS) entry which is preliminary data.</text>
</comment>
<sequence length="197" mass="21602">MPQALYLDVQVGAVADGVPDAARRCAFCARPGAFQGQDGAQATCPLCWLVCDLGRPRIDEEARLIWLPEAGQSVINVLCREIHIELYRLLEPLCDDAVPRLDTEASTRLYYARVSLAAREDAAVSRLGSSKPSELAEALRQLPAPIRARQSDLLAGLRLLPRGRFFVGDEDIYPRVVGVWSNGSAVEPRPSYNEVSV</sequence>
<accession>A0A2S6NHN3</accession>
<reference evidence="1 2" key="1">
    <citation type="journal article" date="2018" name="Arch. Microbiol.">
        <title>New insights into the metabolic potential of the phototrophic purple bacterium Rhodopila globiformis DSM 161(T) from its draft genome sequence and evidence for a vanadium-dependent nitrogenase.</title>
        <authorList>
            <person name="Imhoff J.F."/>
            <person name="Rahn T."/>
            <person name="Kunzel S."/>
            <person name="Neulinger S.C."/>
        </authorList>
    </citation>
    <scope>NUCLEOTIDE SEQUENCE [LARGE SCALE GENOMIC DNA]</scope>
    <source>
        <strain evidence="1 2">DSM 161</strain>
    </source>
</reference>
<dbReference type="EMBL" id="NHRY01000128">
    <property type="protein sequence ID" value="PPQ34136.1"/>
    <property type="molecule type" value="Genomic_DNA"/>
</dbReference>
<dbReference type="Proteomes" id="UP000239724">
    <property type="component" value="Unassembled WGS sequence"/>
</dbReference>
<evidence type="ECO:0000313" key="2">
    <source>
        <dbReference type="Proteomes" id="UP000239724"/>
    </source>
</evidence>
<evidence type="ECO:0000313" key="1">
    <source>
        <dbReference type="EMBL" id="PPQ34136.1"/>
    </source>
</evidence>
<proteinExistence type="predicted"/>
<dbReference type="AlphaFoldDB" id="A0A2S6NHN3"/>
<gene>
    <name evidence="1" type="ORF">CCS01_12195</name>
</gene>
<organism evidence="1 2">
    <name type="scientific">Rhodopila globiformis</name>
    <name type="common">Rhodopseudomonas globiformis</name>
    <dbReference type="NCBI Taxonomy" id="1071"/>
    <lineage>
        <taxon>Bacteria</taxon>
        <taxon>Pseudomonadati</taxon>
        <taxon>Pseudomonadota</taxon>
        <taxon>Alphaproteobacteria</taxon>
        <taxon>Acetobacterales</taxon>
        <taxon>Acetobacteraceae</taxon>
        <taxon>Rhodopila</taxon>
    </lineage>
</organism>
<protein>
    <submittedName>
        <fullName evidence="1">Uncharacterized protein</fullName>
    </submittedName>
</protein>
<keyword evidence="2" id="KW-1185">Reference proteome</keyword>
<name>A0A2S6NHN3_RHOGL</name>